<organism evidence="10 11">
    <name type="scientific">Phytophthora aleatoria</name>
    <dbReference type="NCBI Taxonomy" id="2496075"/>
    <lineage>
        <taxon>Eukaryota</taxon>
        <taxon>Sar</taxon>
        <taxon>Stramenopiles</taxon>
        <taxon>Oomycota</taxon>
        <taxon>Peronosporomycetes</taxon>
        <taxon>Peronosporales</taxon>
        <taxon>Peronosporaceae</taxon>
        <taxon>Phytophthora</taxon>
    </lineage>
</organism>
<dbReference type="PROSITE" id="PS01129">
    <property type="entry name" value="PSI_RLU"/>
    <property type="match status" value="1"/>
</dbReference>
<dbReference type="Proteomes" id="UP000709295">
    <property type="component" value="Unassembled WGS sequence"/>
</dbReference>
<dbReference type="InterPro" id="IPR051326">
    <property type="entry name" value="Kynurenine-oxoglutarate_AT"/>
</dbReference>
<name>A0A8J5J4P7_9STRA</name>
<feature type="region of interest" description="Disordered" evidence="7">
    <location>
        <begin position="1"/>
        <end position="52"/>
    </location>
</feature>
<evidence type="ECO:0000313" key="11">
    <source>
        <dbReference type="Proteomes" id="UP000709295"/>
    </source>
</evidence>
<keyword evidence="4" id="KW-0808">Transferase</keyword>
<dbReference type="GO" id="GO:0003723">
    <property type="term" value="F:RNA binding"/>
    <property type="evidence" value="ECO:0007669"/>
    <property type="project" value="UniProtKB-KW"/>
</dbReference>
<accession>A0A8J5J4P7</accession>
<dbReference type="GO" id="GO:0016212">
    <property type="term" value="F:kynurenine-oxoglutarate transaminase activity"/>
    <property type="evidence" value="ECO:0007669"/>
    <property type="project" value="TreeGrafter"/>
</dbReference>
<keyword evidence="11" id="KW-1185">Reference proteome</keyword>
<evidence type="ECO:0000259" key="9">
    <source>
        <dbReference type="Pfam" id="PF00849"/>
    </source>
</evidence>
<dbReference type="GO" id="GO:0009982">
    <property type="term" value="F:pseudouridine synthase activity"/>
    <property type="evidence" value="ECO:0007669"/>
    <property type="project" value="InterPro"/>
</dbReference>
<sequence length="821" mass="91147">MADVPPPSKKQRRKQEKARWLAERKAAQQVGGIVSSKRKRRNQRQSQATASASPSAAVHYEACTSATCDNRLAGSHCVVRSIEPYVHRFALFAKGRWAGRSLRELFASEFPTLSTDYCVQAAQLGLIRVNGEVADLDTVIKGGDFFEHIKHRHEPNMHLPVEDSTEVSTLKSLSKTWIHFETDELMVVDKPSGIPVHPTGSFQLNSLTHMLQHDRREATVEKEVEETETLELFPVHRLDRLTSGLLILAKSADKARSLTAELTATSSDVGAGSRSVQKYYVARVKGEFPDTEGGFAAVKGLNSGLVKIDSASDGFWRVTAPIGLMSPRQGHVRCVIEAEDSKPWRTHQIRVHLQHLGFPIVNDPMYGSVNEEKTLEPMLSLSKLPTVLPSLRHVRSISQRVRTLPDNVFAEFSALAAQHGAVNLGQGFPSFGTPQFVQQAAIDAITDGNNQYTRPGGHPSYVETLAEMYSPLLNRELNPMTEIVTFNGAQEGIASIMAAVLEPGDEVLTFEPYFDAYVTVSQLHGVKSAGVPFRFDPAKRAAFLSEDAHVAERFTSRDFQADLEKLEAKLTPNTKMLVLNTPHNPMGKVFSKQELEQLARVLERHPYVIVLADEVYEFMTYDGLEHERIAALPGFFDRTISLFSAGKTFSCTGWRAGYAVGPAHLVGGITKAHSTVPFCGTTPFEVALASAFQQAKHNGYYDELRETLQTKRNRLCDALQAYNWRPIVPEGGYFVCCNVQGLPFYDEFRDIEITPDTPKTEFPDYQFAYKLVKAGHLAVIPTSPFFSGPENRLAPGVVRLAFCKDDKTLDDSIRVIESLKN</sequence>
<evidence type="ECO:0008006" key="12">
    <source>
        <dbReference type="Google" id="ProtNLM"/>
    </source>
</evidence>
<evidence type="ECO:0000256" key="1">
    <source>
        <dbReference type="ARBA" id="ARBA00001933"/>
    </source>
</evidence>
<dbReference type="GO" id="GO:0001522">
    <property type="term" value="P:pseudouridine synthesis"/>
    <property type="evidence" value="ECO:0007669"/>
    <property type="project" value="InterPro"/>
</dbReference>
<dbReference type="Pfam" id="PF00155">
    <property type="entry name" value="Aminotran_1_2"/>
    <property type="match status" value="1"/>
</dbReference>
<evidence type="ECO:0000256" key="4">
    <source>
        <dbReference type="ARBA" id="ARBA00022679"/>
    </source>
</evidence>
<evidence type="ECO:0000256" key="6">
    <source>
        <dbReference type="PROSITE-ProRule" id="PRU00182"/>
    </source>
</evidence>
<comment type="similarity">
    <text evidence="2">Belongs to the class-I pyridoxal-phosphate-dependent aminotransferase family.</text>
</comment>
<evidence type="ECO:0000256" key="7">
    <source>
        <dbReference type="SAM" id="MobiDB-lite"/>
    </source>
</evidence>
<feature type="compositionally biased region" description="Basic and acidic residues" evidence="7">
    <location>
        <begin position="17"/>
        <end position="26"/>
    </location>
</feature>
<proteinExistence type="inferred from homology"/>
<evidence type="ECO:0000256" key="5">
    <source>
        <dbReference type="ARBA" id="ARBA00022898"/>
    </source>
</evidence>
<evidence type="ECO:0000256" key="2">
    <source>
        <dbReference type="ARBA" id="ARBA00007441"/>
    </source>
</evidence>
<dbReference type="InterPro" id="IPR006145">
    <property type="entry name" value="PsdUridine_synth_RsuA/RluA"/>
</dbReference>
<evidence type="ECO:0000259" key="8">
    <source>
        <dbReference type="Pfam" id="PF00155"/>
    </source>
</evidence>
<dbReference type="CDD" id="cd00609">
    <property type="entry name" value="AAT_like"/>
    <property type="match status" value="1"/>
</dbReference>
<evidence type="ECO:0000313" key="10">
    <source>
        <dbReference type="EMBL" id="KAG6962586.1"/>
    </source>
</evidence>
<keyword evidence="3" id="KW-0032">Aminotransferase</keyword>
<dbReference type="EMBL" id="JAENGY010000453">
    <property type="protein sequence ID" value="KAG6962586.1"/>
    <property type="molecule type" value="Genomic_DNA"/>
</dbReference>
<dbReference type="GO" id="GO:0005737">
    <property type="term" value="C:cytoplasm"/>
    <property type="evidence" value="ECO:0007669"/>
    <property type="project" value="TreeGrafter"/>
</dbReference>
<dbReference type="PANTHER" id="PTHR43807:SF20">
    <property type="entry name" value="FI04487P"/>
    <property type="match status" value="1"/>
</dbReference>
<dbReference type="PANTHER" id="PTHR43807">
    <property type="entry name" value="FI04487P"/>
    <property type="match status" value="1"/>
</dbReference>
<dbReference type="PROSITE" id="PS50889">
    <property type="entry name" value="S4"/>
    <property type="match status" value="1"/>
</dbReference>
<reference evidence="10" key="1">
    <citation type="submission" date="2021-01" db="EMBL/GenBank/DDBJ databases">
        <title>Phytophthora aleatoria, a newly-described species from Pinus radiata is distinct from Phytophthora cactorum isolates based on comparative genomics.</title>
        <authorList>
            <person name="Mcdougal R."/>
            <person name="Panda P."/>
            <person name="Williams N."/>
            <person name="Studholme D.J."/>
        </authorList>
    </citation>
    <scope>NUCLEOTIDE SEQUENCE</scope>
    <source>
        <strain evidence="10">NZFS 4037</strain>
    </source>
</reference>
<keyword evidence="6" id="KW-0694">RNA-binding</keyword>
<evidence type="ECO:0000256" key="3">
    <source>
        <dbReference type="ARBA" id="ARBA00022576"/>
    </source>
</evidence>
<dbReference type="FunFam" id="3.40.640.10:FF:000024">
    <property type="entry name" value="Kynurenine--oxoglutarate transaminase 3"/>
    <property type="match status" value="1"/>
</dbReference>
<dbReference type="Pfam" id="PF00849">
    <property type="entry name" value="PseudoU_synth_2"/>
    <property type="match status" value="1"/>
</dbReference>
<feature type="domain" description="Aminotransferase class I/classII large" evidence="8">
    <location>
        <begin position="422"/>
        <end position="814"/>
    </location>
</feature>
<dbReference type="InterPro" id="IPR004839">
    <property type="entry name" value="Aminotransferase_I/II_large"/>
</dbReference>
<keyword evidence="5" id="KW-0663">Pyridoxal phosphate</keyword>
<gene>
    <name evidence="10" type="ORF">JG688_00008529</name>
</gene>
<protein>
    <recommendedName>
        <fullName evidence="12">Pseudouridine synthase RsuA/RluA-like domain-containing protein</fullName>
    </recommendedName>
</protein>
<feature type="domain" description="Pseudouridine synthase RsuA/RluA-like" evidence="9">
    <location>
        <begin position="185"/>
        <end position="290"/>
    </location>
</feature>
<comment type="caution">
    <text evidence="10">The sequence shown here is derived from an EMBL/GenBank/DDBJ whole genome shotgun (WGS) entry which is preliminary data.</text>
</comment>
<dbReference type="GO" id="GO:0030170">
    <property type="term" value="F:pyridoxal phosphate binding"/>
    <property type="evidence" value="ECO:0007669"/>
    <property type="project" value="InterPro"/>
</dbReference>
<dbReference type="AlphaFoldDB" id="A0A8J5J4P7"/>
<dbReference type="InterPro" id="IPR006224">
    <property type="entry name" value="PsdUridine_synth_RluA-like_CS"/>
</dbReference>
<comment type="cofactor">
    <cofactor evidence="1">
        <name>pyridoxal 5'-phosphate</name>
        <dbReference type="ChEBI" id="CHEBI:597326"/>
    </cofactor>
</comment>